<keyword evidence="7 10" id="KW-1133">Transmembrane helix</keyword>
<dbReference type="AlphaFoldDB" id="A0A9W7XF37"/>
<dbReference type="InterPro" id="IPR040039">
    <property type="entry name" value="PIGX"/>
</dbReference>
<evidence type="ECO:0000256" key="5">
    <source>
        <dbReference type="ARBA" id="ARBA00022692"/>
    </source>
</evidence>
<comment type="function">
    <text evidence="10">Required for proper folding and/or the stability of a subset of proteins in the endoplasmic reticulum. Component of glycosylphosphatidylinositol-mannosyltransferase 1 which transfers the first of the 4 mannoses in the GPI-anchor precursors during GPI-anchor biosynthesis. Probably acts by stabilizing the mannosyltransferase GPI14.</text>
</comment>
<name>A0A9W7XF37_9FUNG</name>
<accession>A0A9W7XF37</accession>
<dbReference type="Pfam" id="PF08320">
    <property type="entry name" value="PIG-X"/>
    <property type="match status" value="1"/>
</dbReference>
<dbReference type="PANTHER" id="PTHR28650:SF1">
    <property type="entry name" value="PHOSPHATIDYLINOSITOL-GLYCAN BIOSYNTHESIS CLASS X PROTEIN"/>
    <property type="match status" value="1"/>
</dbReference>
<evidence type="ECO:0000256" key="4">
    <source>
        <dbReference type="ARBA" id="ARBA00022502"/>
    </source>
</evidence>
<reference evidence="11" key="1">
    <citation type="submission" date="2022-07" db="EMBL/GenBank/DDBJ databases">
        <title>Phylogenomic reconstructions and comparative analyses of Kickxellomycotina fungi.</title>
        <authorList>
            <person name="Reynolds N.K."/>
            <person name="Stajich J.E."/>
            <person name="Barry K."/>
            <person name="Grigoriev I.V."/>
            <person name="Crous P."/>
            <person name="Smith M.E."/>
        </authorList>
    </citation>
    <scope>NUCLEOTIDE SEQUENCE</scope>
    <source>
        <strain evidence="11">NBRC 105413</strain>
    </source>
</reference>
<evidence type="ECO:0000313" key="11">
    <source>
        <dbReference type="EMBL" id="KAJ1643133.1"/>
    </source>
</evidence>
<evidence type="ECO:0000256" key="10">
    <source>
        <dbReference type="RuleBase" id="RU366056"/>
    </source>
</evidence>
<evidence type="ECO:0000256" key="2">
    <source>
        <dbReference type="ARBA" id="ARBA00004687"/>
    </source>
</evidence>
<keyword evidence="5 10" id="KW-0812">Transmembrane</keyword>
<sequence length="584" mass="64281">MHHPDPNYAEPQTPLLESESHVIYGYEPSVSMLGSDAAAALGWNLATVGGSWHIWNYESIMDRLDLPLWPTGLMNEVRIVFSTEACRQKIYLPQAPFMPPRGVEHCGVHISASANPALSRKEEIVHARSRMRQWLSVFMGWSAVTNNDQHAEDNKSAHNPNLQQQQEVPADSYDFEVTEDNTPSEAGSLGPESFIDVAKHSIYYFQPFETTHQLSGHQGSRLDLMHFAVGSHHILNSLASPQVLQRGRKWLDNHRIEIGLRQTPHGFVKISIQAVSLLHPSSDIDIVSLANSTSQLAWIGPTTGSNSFFMTAGQPAAVPLDIPSAFYARHDTTTQPAGSMTESTKDFYSFHPSLRIAAKADHIPRLGSGSCRIDTLVVLPSTYFFDPYQLHDLQGQLGSKHRHYGPIELERPAEAMPNWGSVLHLSQHPHREDFDAVVPIHARYRLPPVHGRTVGPHGEPGGTTHVETALLPAISAVVCPVAQISRFMTGSKLLNSLNVRAALFDELGLEAFAVLQPSPDTDTLLRMPVGNAGHSSLIRIATLLTFLAGSAFVAWFVHKSLLLSPKSIANNIAVSKNDKGDKQF</sequence>
<feature type="transmembrane region" description="Helical" evidence="10">
    <location>
        <begin position="537"/>
        <end position="557"/>
    </location>
</feature>
<evidence type="ECO:0000256" key="6">
    <source>
        <dbReference type="ARBA" id="ARBA00022824"/>
    </source>
</evidence>
<keyword evidence="11" id="KW-0378">Hydrolase</keyword>
<dbReference type="EMBL" id="JANBOH010000292">
    <property type="protein sequence ID" value="KAJ1643133.1"/>
    <property type="molecule type" value="Genomic_DNA"/>
</dbReference>
<gene>
    <name evidence="11" type="primary">PBN1</name>
    <name evidence="11" type="ORF">LPJ64_005063</name>
</gene>
<dbReference type="SMART" id="SM00780">
    <property type="entry name" value="PIG-X"/>
    <property type="match status" value="1"/>
</dbReference>
<comment type="caution">
    <text evidence="11">The sequence shown here is derived from an EMBL/GenBank/DDBJ whole genome shotgun (WGS) entry which is preliminary data.</text>
</comment>
<dbReference type="InterPro" id="IPR013233">
    <property type="entry name" value="PIG-X/PBN1"/>
</dbReference>
<proteinExistence type="inferred from homology"/>
<dbReference type="GO" id="GO:0006506">
    <property type="term" value="P:GPI anchor biosynthetic process"/>
    <property type="evidence" value="ECO:0007669"/>
    <property type="project" value="UniProtKB-KW"/>
</dbReference>
<evidence type="ECO:0000256" key="8">
    <source>
        <dbReference type="ARBA" id="ARBA00023136"/>
    </source>
</evidence>
<comment type="subcellular location">
    <subcellularLocation>
        <location evidence="1 10">Endoplasmic reticulum membrane</location>
        <topology evidence="1 10">Single-pass membrane protein</topology>
    </subcellularLocation>
</comment>
<evidence type="ECO:0000256" key="9">
    <source>
        <dbReference type="ARBA" id="ARBA00023180"/>
    </source>
</evidence>
<keyword evidence="4 10" id="KW-0337">GPI-anchor biosynthesis</keyword>
<evidence type="ECO:0000256" key="7">
    <source>
        <dbReference type="ARBA" id="ARBA00022989"/>
    </source>
</evidence>
<protein>
    <recommendedName>
        <fullName evidence="10">Protein PBN1</fullName>
    </recommendedName>
</protein>
<keyword evidence="6 10" id="KW-0256">Endoplasmic reticulum</keyword>
<keyword evidence="9" id="KW-0325">Glycoprotein</keyword>
<evidence type="ECO:0000313" key="12">
    <source>
        <dbReference type="Proteomes" id="UP001145021"/>
    </source>
</evidence>
<dbReference type="PANTHER" id="PTHR28650">
    <property type="entry name" value="PHOSPHATIDYLINOSITOL-GLYCAN BIOSYNTHESIS CLASS X PROTEIN"/>
    <property type="match status" value="1"/>
</dbReference>
<keyword evidence="12" id="KW-1185">Reference proteome</keyword>
<dbReference type="Proteomes" id="UP001145021">
    <property type="component" value="Unassembled WGS sequence"/>
</dbReference>
<dbReference type="GO" id="GO:0008233">
    <property type="term" value="F:peptidase activity"/>
    <property type="evidence" value="ECO:0007669"/>
    <property type="project" value="UniProtKB-KW"/>
</dbReference>
<keyword evidence="11" id="KW-0645">Protease</keyword>
<evidence type="ECO:0000256" key="1">
    <source>
        <dbReference type="ARBA" id="ARBA00004389"/>
    </source>
</evidence>
<organism evidence="11 12">
    <name type="scientific">Coemansia asiatica</name>
    <dbReference type="NCBI Taxonomy" id="1052880"/>
    <lineage>
        <taxon>Eukaryota</taxon>
        <taxon>Fungi</taxon>
        <taxon>Fungi incertae sedis</taxon>
        <taxon>Zoopagomycota</taxon>
        <taxon>Kickxellomycotina</taxon>
        <taxon>Kickxellomycetes</taxon>
        <taxon>Kickxellales</taxon>
        <taxon>Kickxellaceae</taxon>
        <taxon>Coemansia</taxon>
    </lineage>
</organism>
<evidence type="ECO:0000256" key="3">
    <source>
        <dbReference type="ARBA" id="ARBA00010345"/>
    </source>
</evidence>
<dbReference type="GO" id="GO:0006508">
    <property type="term" value="P:proteolysis"/>
    <property type="evidence" value="ECO:0007669"/>
    <property type="project" value="UniProtKB-KW"/>
</dbReference>
<keyword evidence="8 10" id="KW-0472">Membrane</keyword>
<comment type="pathway">
    <text evidence="2 10">Glycolipid biosynthesis; glycosylphosphatidylinositol-anchor biosynthesis.</text>
</comment>
<dbReference type="GO" id="GO:0005789">
    <property type="term" value="C:endoplasmic reticulum membrane"/>
    <property type="evidence" value="ECO:0007669"/>
    <property type="project" value="UniProtKB-SubCell"/>
</dbReference>
<comment type="similarity">
    <text evidence="3 10">Belongs to the PIGX family.</text>
</comment>